<dbReference type="Proteomes" id="UP000193146">
    <property type="component" value="Unassembled WGS sequence"/>
</dbReference>
<reference evidence="3 4" key="1">
    <citation type="submission" date="2017-04" db="EMBL/GenBank/DDBJ databases">
        <title>Burkholderia puraquae sp. nov., a novel Burkholderia cepacia complex species from hospital setting samples.</title>
        <authorList>
            <person name="Martina P."/>
            <person name="Leguizamon M."/>
            <person name="Prieto C."/>
            <person name="Sousa S."/>
            <person name="Montanaro P."/>
            <person name="Draghi W."/>
            <person name="Staembler M."/>
            <person name="Bettiol M."/>
            <person name="Figoli C."/>
            <person name="Palau J."/>
            <person name="Alvarez F."/>
            <person name="Benetti S."/>
            <person name="Anchat E."/>
            <person name="Vescina C."/>
            <person name="Ferreras J."/>
            <person name="Lasch P."/>
            <person name="Lagares A."/>
            <person name="Zorreguieta A."/>
            <person name="Yantorno O."/>
            <person name="Bosch A."/>
        </authorList>
    </citation>
    <scope>NUCLEOTIDE SEQUENCE [LARGE SCALE GENOMIC DNA]</scope>
    <source>
        <strain evidence="3 4">CAMPA 1040</strain>
    </source>
</reference>
<dbReference type="AlphaFoldDB" id="A0A1X1PHZ9"/>
<dbReference type="InterPro" id="IPR021862">
    <property type="entry name" value="DUF3472"/>
</dbReference>
<dbReference type="EMBL" id="NBYX01000005">
    <property type="protein sequence ID" value="ORT86118.1"/>
    <property type="molecule type" value="Genomic_DNA"/>
</dbReference>
<evidence type="ECO:0000313" key="2">
    <source>
        <dbReference type="EMBL" id="CAB3754273.1"/>
    </source>
</evidence>
<evidence type="ECO:0000256" key="1">
    <source>
        <dbReference type="SAM" id="SignalP"/>
    </source>
</evidence>
<accession>A0A1X1PHZ9</accession>
<name>A0A1X1PHZ9_9BURK</name>
<evidence type="ECO:0000313" key="3">
    <source>
        <dbReference type="EMBL" id="ORT86118.1"/>
    </source>
</evidence>
<dbReference type="Proteomes" id="UP000494135">
    <property type="component" value="Unassembled WGS sequence"/>
</dbReference>
<sequence length="267" mass="28098">MNGFSSVVGVLLAVSTMLDAHADPNITASATQTPNGGFDRMTWDITPEVVPANVNASYYWANQLSSEHGGHAIYTGIQPRTQGSNLVIFSAFGTGTTPLSANCRGGADGGAGTSCSLAYAWTPGHAYRLQVVHAPADRNDGRSTVEGFITDVATGVTTPTGSIAVPADWGGLSSSAYLFDEYFPFNGASSDPMKRPCVPYARHTTSLPHFYMKDVDYPTTERSIRLNTGKDKCAVLAGTPNARATLVNTSTYRLENGLLPGSPGAPK</sequence>
<feature type="signal peptide" evidence="1">
    <location>
        <begin position="1"/>
        <end position="22"/>
    </location>
</feature>
<organism evidence="3 4">
    <name type="scientific">Burkholderia puraquae</name>
    <dbReference type="NCBI Taxonomy" id="1904757"/>
    <lineage>
        <taxon>Bacteria</taxon>
        <taxon>Pseudomonadati</taxon>
        <taxon>Pseudomonadota</taxon>
        <taxon>Betaproteobacteria</taxon>
        <taxon>Burkholderiales</taxon>
        <taxon>Burkholderiaceae</taxon>
        <taxon>Burkholderia</taxon>
        <taxon>Burkholderia cepacia complex</taxon>
    </lineage>
</organism>
<proteinExistence type="predicted"/>
<feature type="chain" id="PRO_5044567661" description="F0F1 ATP synthase" evidence="1">
    <location>
        <begin position="23"/>
        <end position="267"/>
    </location>
</feature>
<reference evidence="2 5" key="2">
    <citation type="submission" date="2020-04" db="EMBL/GenBank/DDBJ databases">
        <authorList>
            <person name="De Canck E."/>
        </authorList>
    </citation>
    <scope>NUCLEOTIDE SEQUENCE [LARGE SCALE GENOMIC DNA]</scope>
    <source>
        <strain evidence="2 5">LMG 29660</strain>
    </source>
</reference>
<protein>
    <recommendedName>
        <fullName evidence="6">F0F1 ATP synthase</fullName>
    </recommendedName>
</protein>
<dbReference type="Pfam" id="PF11958">
    <property type="entry name" value="DUF3472"/>
    <property type="match status" value="1"/>
</dbReference>
<evidence type="ECO:0000313" key="4">
    <source>
        <dbReference type="Proteomes" id="UP000193146"/>
    </source>
</evidence>
<keyword evidence="4" id="KW-1185">Reference proteome</keyword>
<keyword evidence="1" id="KW-0732">Signal</keyword>
<dbReference type="RefSeq" id="WP_085039240.1">
    <property type="nucleotide sequence ID" value="NZ_CADIKG010000004.1"/>
</dbReference>
<evidence type="ECO:0000313" key="5">
    <source>
        <dbReference type="Proteomes" id="UP000494135"/>
    </source>
</evidence>
<evidence type="ECO:0008006" key="6">
    <source>
        <dbReference type="Google" id="ProtNLM"/>
    </source>
</evidence>
<dbReference type="EMBL" id="CADIKG010000004">
    <property type="protein sequence ID" value="CAB3754273.1"/>
    <property type="molecule type" value="Genomic_DNA"/>
</dbReference>
<gene>
    <name evidence="3" type="ORF">B7G54_11565</name>
    <name evidence="2" type="ORF">LMG29660_02253</name>
</gene>
<dbReference type="OrthoDB" id="8992954at2"/>